<organism evidence="2 3">
    <name type="scientific">Sphaerobolus stellatus (strain SS14)</name>
    <dbReference type="NCBI Taxonomy" id="990650"/>
    <lineage>
        <taxon>Eukaryota</taxon>
        <taxon>Fungi</taxon>
        <taxon>Dikarya</taxon>
        <taxon>Basidiomycota</taxon>
        <taxon>Agaricomycotina</taxon>
        <taxon>Agaricomycetes</taxon>
        <taxon>Phallomycetidae</taxon>
        <taxon>Geastrales</taxon>
        <taxon>Sphaerobolaceae</taxon>
        <taxon>Sphaerobolus</taxon>
    </lineage>
</organism>
<protein>
    <submittedName>
        <fullName evidence="2">Uncharacterized protein</fullName>
    </submittedName>
</protein>
<dbReference type="Proteomes" id="UP000054279">
    <property type="component" value="Unassembled WGS sequence"/>
</dbReference>
<keyword evidence="3" id="KW-1185">Reference proteome</keyword>
<dbReference type="HOGENOM" id="CLU_1367017_0_0_1"/>
<dbReference type="OrthoDB" id="8119704at2759"/>
<dbReference type="AlphaFoldDB" id="A0A0C9TEC0"/>
<dbReference type="EMBL" id="KN837329">
    <property type="protein sequence ID" value="KIJ27628.1"/>
    <property type="molecule type" value="Genomic_DNA"/>
</dbReference>
<evidence type="ECO:0000256" key="1">
    <source>
        <dbReference type="SAM" id="MobiDB-lite"/>
    </source>
</evidence>
<name>A0A0C9TEC0_SPHS4</name>
<evidence type="ECO:0000313" key="2">
    <source>
        <dbReference type="EMBL" id="KIJ27628.1"/>
    </source>
</evidence>
<reference evidence="2 3" key="1">
    <citation type="submission" date="2014-06" db="EMBL/GenBank/DDBJ databases">
        <title>Evolutionary Origins and Diversification of the Mycorrhizal Mutualists.</title>
        <authorList>
            <consortium name="DOE Joint Genome Institute"/>
            <consortium name="Mycorrhizal Genomics Consortium"/>
            <person name="Kohler A."/>
            <person name="Kuo A."/>
            <person name="Nagy L.G."/>
            <person name="Floudas D."/>
            <person name="Copeland A."/>
            <person name="Barry K.W."/>
            <person name="Cichocki N."/>
            <person name="Veneault-Fourrey C."/>
            <person name="LaButti K."/>
            <person name="Lindquist E.A."/>
            <person name="Lipzen A."/>
            <person name="Lundell T."/>
            <person name="Morin E."/>
            <person name="Murat C."/>
            <person name="Riley R."/>
            <person name="Ohm R."/>
            <person name="Sun H."/>
            <person name="Tunlid A."/>
            <person name="Henrissat B."/>
            <person name="Grigoriev I.V."/>
            <person name="Hibbett D.S."/>
            <person name="Martin F."/>
        </authorList>
    </citation>
    <scope>NUCLEOTIDE SEQUENCE [LARGE SCALE GENOMIC DNA]</scope>
    <source>
        <strain evidence="2 3">SS14</strain>
    </source>
</reference>
<sequence>MSYPHASVRIRSSGYSRFTAQPSGHGRRNIDDDNVSRPRDLTKLVRIPHDISVLYAQPVQPHHEPYYDLKPSHLKRMNRVLHALVTDAGGSTVEHGIAKAKQLLKEGENPDLLRHAFGIYLTHSRDSQKRQIIVPPLKEHASMLKLRTAASPTTVNIVGGQVVTLDTQQGPAILAYWREDYYGSGKNEVRGTVFIHWGIR</sequence>
<proteinExistence type="predicted"/>
<gene>
    <name evidence="2" type="ORF">M422DRAFT_271173</name>
</gene>
<feature type="region of interest" description="Disordered" evidence="1">
    <location>
        <begin position="14"/>
        <end position="36"/>
    </location>
</feature>
<evidence type="ECO:0000313" key="3">
    <source>
        <dbReference type="Proteomes" id="UP000054279"/>
    </source>
</evidence>
<accession>A0A0C9TEC0</accession>